<evidence type="ECO:0000256" key="2">
    <source>
        <dbReference type="ARBA" id="ARBA00022578"/>
    </source>
</evidence>
<evidence type="ECO:0008006" key="10">
    <source>
        <dbReference type="Google" id="ProtNLM"/>
    </source>
</evidence>
<dbReference type="PANTHER" id="PTHR33258">
    <property type="entry name" value="TRANSPOSASE INSL FOR INSERTION SEQUENCE ELEMENT IS186A-RELATED"/>
    <property type="match status" value="1"/>
</dbReference>
<keyword evidence="2" id="KW-0815">Transposition</keyword>
<dbReference type="OrthoDB" id="368860at2"/>
<reference evidence="7" key="1">
    <citation type="submission" date="2016-10" db="EMBL/GenBank/DDBJ databases">
        <authorList>
            <person name="de Groot N.N."/>
        </authorList>
    </citation>
    <scope>NUCLEOTIDE SEQUENCE [LARGE SCALE GENOMIC DNA]</scope>
    <source>
        <strain evidence="7">CGMCC 1.10223</strain>
    </source>
</reference>
<protein>
    <recommendedName>
        <fullName evidence="10">IS4 transposase</fullName>
    </recommendedName>
</protein>
<dbReference type="RefSeq" id="WP_046234932.1">
    <property type="nucleotide sequence ID" value="NZ_FONN01000004.1"/>
</dbReference>
<organism evidence="7 9">
    <name type="scientific">Paenibacillus algorifonticola</name>
    <dbReference type="NCBI Taxonomy" id="684063"/>
    <lineage>
        <taxon>Bacteria</taxon>
        <taxon>Bacillati</taxon>
        <taxon>Bacillota</taxon>
        <taxon>Bacilli</taxon>
        <taxon>Bacillales</taxon>
        <taxon>Paenibacillaceae</taxon>
        <taxon>Paenibacillus</taxon>
    </lineage>
</organism>
<dbReference type="EMBL" id="FONN01000042">
    <property type="protein sequence ID" value="SFF45669.1"/>
    <property type="molecule type" value="Genomic_DNA"/>
</dbReference>
<dbReference type="AlphaFoldDB" id="A0A1I2BPS8"/>
<proteinExistence type="inferred from homology"/>
<dbReference type="GO" id="GO:0003677">
    <property type="term" value="F:DNA binding"/>
    <property type="evidence" value="ECO:0007669"/>
    <property type="project" value="UniProtKB-KW"/>
</dbReference>
<feature type="domain" description="Transposase IS4-like" evidence="5">
    <location>
        <begin position="117"/>
        <end position="329"/>
    </location>
</feature>
<evidence type="ECO:0000256" key="1">
    <source>
        <dbReference type="ARBA" id="ARBA00010075"/>
    </source>
</evidence>
<dbReference type="PANTHER" id="PTHR33258:SF1">
    <property type="entry name" value="TRANSPOSASE INSL FOR INSERTION SEQUENCE ELEMENT IS186A-RELATED"/>
    <property type="match status" value="1"/>
</dbReference>
<sequence length="383" mass="44602">MDNHTLLSSFGKWLAPICTKMFTTAVAECQQDKYVKKLTTTAYLKLFLLAQLQNREGLRHIADDVLCEDLQRELGLTSISASQLSRKHKQVDPELLRQVFERLAKLACSRQGTANPRHKIKIIDSTTVTLCLQKFKWAEFRKTKAGIKIHMRLSFIDEQDIIPEKATVTTAKKNDRTQMNELVHEPGVTYVFDRGYIDYAAFDRYCLDGIFFVTRLKSNTHMEPLEERDVPEGSQVSADWCVRIGSQQKKMKHALRMVQTQDSEGNLLFLVTNRFDLTCDEISEMYRSRWAIETFFKWMKQHLQIKHLYGSSEQAVTNQVWVALIAFCLLALVKLETKVKHSLLQLTRWLTKLLWQPYGKWLQQLKRKPNRTSRGRQKTRAVT</sequence>
<comment type="similarity">
    <text evidence="1">Belongs to the transposase 11 family.</text>
</comment>
<dbReference type="InterPro" id="IPR025399">
    <property type="entry name" value="DUF4372"/>
</dbReference>
<dbReference type="EMBL" id="FONN01000004">
    <property type="protein sequence ID" value="SFE57868.1"/>
    <property type="molecule type" value="Genomic_DNA"/>
</dbReference>
<evidence type="ECO:0000259" key="6">
    <source>
        <dbReference type="Pfam" id="PF14294"/>
    </source>
</evidence>
<dbReference type="SUPFAM" id="SSF53098">
    <property type="entry name" value="Ribonuclease H-like"/>
    <property type="match status" value="1"/>
</dbReference>
<keyword evidence="9" id="KW-1185">Reference proteome</keyword>
<dbReference type="NCBIfam" id="NF033592">
    <property type="entry name" value="transpos_IS4_1"/>
    <property type="match status" value="1"/>
</dbReference>
<evidence type="ECO:0000256" key="3">
    <source>
        <dbReference type="ARBA" id="ARBA00023125"/>
    </source>
</evidence>
<dbReference type="GO" id="GO:0004803">
    <property type="term" value="F:transposase activity"/>
    <property type="evidence" value="ECO:0007669"/>
    <property type="project" value="InterPro"/>
</dbReference>
<keyword evidence="3" id="KW-0238">DNA-binding</keyword>
<reference evidence="9" key="2">
    <citation type="submission" date="2016-10" db="EMBL/GenBank/DDBJ databases">
        <authorList>
            <person name="Varghese N."/>
            <person name="Submissions S."/>
        </authorList>
    </citation>
    <scope>NUCLEOTIDE SEQUENCE [LARGE SCALE GENOMIC DNA]</scope>
    <source>
        <strain evidence="9">CGMCC 1.10223</strain>
    </source>
</reference>
<accession>A0A1I2BPS8</accession>
<evidence type="ECO:0000313" key="9">
    <source>
        <dbReference type="Proteomes" id="UP000183410"/>
    </source>
</evidence>
<dbReference type="Pfam" id="PF01609">
    <property type="entry name" value="DDE_Tnp_1"/>
    <property type="match status" value="1"/>
</dbReference>
<evidence type="ECO:0000256" key="4">
    <source>
        <dbReference type="ARBA" id="ARBA00023172"/>
    </source>
</evidence>
<dbReference type="Proteomes" id="UP000183410">
    <property type="component" value="Unassembled WGS sequence"/>
</dbReference>
<evidence type="ECO:0000313" key="8">
    <source>
        <dbReference type="EMBL" id="SFF45669.1"/>
    </source>
</evidence>
<name>A0A1I2BPS8_9BACL</name>
<gene>
    <name evidence="7" type="ORF">SAMN04487969_1041</name>
    <name evidence="8" type="ORF">SAMN04487969_1421</name>
</gene>
<feature type="domain" description="DUF4372" evidence="6">
    <location>
        <begin position="8"/>
        <end position="75"/>
    </location>
</feature>
<dbReference type="InterPro" id="IPR047952">
    <property type="entry name" value="Transpos_IS4"/>
</dbReference>
<keyword evidence="4" id="KW-0233">DNA recombination</keyword>
<dbReference type="Pfam" id="PF14294">
    <property type="entry name" value="DUF4372"/>
    <property type="match status" value="1"/>
</dbReference>
<dbReference type="InterPro" id="IPR002559">
    <property type="entry name" value="Transposase_11"/>
</dbReference>
<dbReference type="GO" id="GO:0006313">
    <property type="term" value="P:DNA transposition"/>
    <property type="evidence" value="ECO:0007669"/>
    <property type="project" value="InterPro"/>
</dbReference>
<evidence type="ECO:0000313" key="7">
    <source>
        <dbReference type="EMBL" id="SFE57868.1"/>
    </source>
</evidence>
<dbReference type="InterPro" id="IPR012337">
    <property type="entry name" value="RNaseH-like_sf"/>
</dbReference>
<evidence type="ECO:0000259" key="5">
    <source>
        <dbReference type="Pfam" id="PF01609"/>
    </source>
</evidence>